<dbReference type="Pfam" id="PF00646">
    <property type="entry name" value="F-box"/>
    <property type="match status" value="1"/>
</dbReference>
<reference evidence="2" key="3">
    <citation type="submission" date="2020-06" db="EMBL/GenBank/DDBJ databases">
        <title>Helianthus annuus Genome sequencing and assembly Release 2.</title>
        <authorList>
            <person name="Gouzy J."/>
            <person name="Langlade N."/>
            <person name="Munos S."/>
        </authorList>
    </citation>
    <scope>NUCLEOTIDE SEQUENCE</scope>
    <source>
        <tissue evidence="2">Leaves</tissue>
    </source>
</reference>
<dbReference type="SMART" id="SM00256">
    <property type="entry name" value="FBOX"/>
    <property type="match status" value="1"/>
</dbReference>
<organism evidence="3 4">
    <name type="scientific">Helianthus annuus</name>
    <name type="common">Common sunflower</name>
    <dbReference type="NCBI Taxonomy" id="4232"/>
    <lineage>
        <taxon>Eukaryota</taxon>
        <taxon>Viridiplantae</taxon>
        <taxon>Streptophyta</taxon>
        <taxon>Embryophyta</taxon>
        <taxon>Tracheophyta</taxon>
        <taxon>Spermatophyta</taxon>
        <taxon>Magnoliopsida</taxon>
        <taxon>eudicotyledons</taxon>
        <taxon>Gunneridae</taxon>
        <taxon>Pentapetalae</taxon>
        <taxon>asterids</taxon>
        <taxon>campanulids</taxon>
        <taxon>Asterales</taxon>
        <taxon>Asteraceae</taxon>
        <taxon>Asteroideae</taxon>
        <taxon>Heliantheae alliance</taxon>
        <taxon>Heliantheae</taxon>
        <taxon>Helianthus</taxon>
    </lineage>
</organism>
<evidence type="ECO:0000259" key="1">
    <source>
        <dbReference type="SMART" id="SM00256"/>
    </source>
</evidence>
<dbReference type="PANTHER" id="PTHR31672">
    <property type="entry name" value="BNACNNG10540D PROTEIN"/>
    <property type="match status" value="1"/>
</dbReference>
<gene>
    <name evidence="3" type="ORF">HannXRQ_Chr16g0501161</name>
    <name evidence="2" type="ORF">HanXRQr2_Chr16g0726891</name>
</gene>
<dbReference type="InterPro" id="IPR001810">
    <property type="entry name" value="F-box_dom"/>
</dbReference>
<evidence type="ECO:0000313" key="3">
    <source>
        <dbReference type="EMBL" id="OTF90579.1"/>
    </source>
</evidence>
<dbReference type="InParanoid" id="A0A251RWA1"/>
<sequence>MADFLHDDIVWNILARLPAKPLLRFRCVSTQWSSVLTEPNFMKFRSRKTIILPQLETLQLIDDNVPIDDTSNSIVSRRYPLENLLRKYQRPQVMGTFNWIVLLTYSRNPILYNPFTCVSNELPCPSSDVHGRGAFGLGYGANSGVLKLVKFRASCQVCHVFDFRECSWSSWRPSKKPLRITLGNAMDHFVNGFLYWILSYRNVLMALNVESMVLSKMYLPFNYPGCLGTMNGCLCVLKRFNIWVMKKRNKWSKIYSFKLPLERPICVLGSGRILMESHSSNLIIYDPKNNLRSELNVSLRDDT</sequence>
<dbReference type="Gene3D" id="1.20.1280.50">
    <property type="match status" value="1"/>
</dbReference>
<evidence type="ECO:0000313" key="2">
    <source>
        <dbReference type="EMBL" id="KAF5758229.1"/>
    </source>
</evidence>
<dbReference type="EMBL" id="CM007905">
    <property type="protein sequence ID" value="OTF90579.1"/>
    <property type="molecule type" value="Genomic_DNA"/>
</dbReference>
<dbReference type="Pfam" id="PF08268">
    <property type="entry name" value="FBA_3"/>
    <property type="match status" value="1"/>
</dbReference>
<accession>A0A251RWA1</accession>
<dbReference type="CDD" id="cd22157">
    <property type="entry name" value="F-box_AtFBW1-like"/>
    <property type="match status" value="1"/>
</dbReference>
<dbReference type="Proteomes" id="UP000215914">
    <property type="component" value="Chromosome 16"/>
</dbReference>
<dbReference type="NCBIfam" id="TIGR01640">
    <property type="entry name" value="F_box_assoc_1"/>
    <property type="match status" value="1"/>
</dbReference>
<dbReference type="Gramene" id="mRNA:HanXRQr2_Chr16g0726891">
    <property type="protein sequence ID" value="CDS:HanXRQr2_Chr16g0726891.1"/>
    <property type="gene ID" value="HanXRQr2_Chr16g0726891"/>
</dbReference>
<feature type="domain" description="F-box" evidence="1">
    <location>
        <begin position="5"/>
        <end position="45"/>
    </location>
</feature>
<dbReference type="InterPro" id="IPR013187">
    <property type="entry name" value="F-box-assoc_dom_typ3"/>
</dbReference>
<name>A0A251RWA1_HELAN</name>
<dbReference type="FunCoup" id="A0A251RWA1">
    <property type="interactions" value="116"/>
</dbReference>
<dbReference type="EMBL" id="MNCJ02000331">
    <property type="protein sequence ID" value="KAF5758229.1"/>
    <property type="molecule type" value="Genomic_DNA"/>
</dbReference>
<dbReference type="InterPro" id="IPR050796">
    <property type="entry name" value="SCF_F-box_component"/>
</dbReference>
<protein>
    <submittedName>
        <fullName evidence="2 3">F-box domain-containing protein</fullName>
    </submittedName>
</protein>
<dbReference type="InterPro" id="IPR017451">
    <property type="entry name" value="F-box-assoc_interact_dom"/>
</dbReference>
<reference evidence="2 4" key="1">
    <citation type="journal article" date="2017" name="Nature">
        <title>The sunflower genome provides insights into oil metabolism, flowering and Asterid evolution.</title>
        <authorList>
            <person name="Badouin H."/>
            <person name="Gouzy J."/>
            <person name="Grassa C.J."/>
            <person name="Murat F."/>
            <person name="Staton S.E."/>
            <person name="Cottret L."/>
            <person name="Lelandais-Briere C."/>
            <person name="Owens G.L."/>
            <person name="Carrere S."/>
            <person name="Mayjonade B."/>
            <person name="Legrand L."/>
            <person name="Gill N."/>
            <person name="Kane N.C."/>
            <person name="Bowers J.E."/>
            <person name="Hubner S."/>
            <person name="Bellec A."/>
            <person name="Berard A."/>
            <person name="Berges H."/>
            <person name="Blanchet N."/>
            <person name="Boniface M.C."/>
            <person name="Brunel D."/>
            <person name="Catrice O."/>
            <person name="Chaidir N."/>
            <person name="Claudel C."/>
            <person name="Donnadieu C."/>
            <person name="Faraut T."/>
            <person name="Fievet G."/>
            <person name="Helmstetter N."/>
            <person name="King M."/>
            <person name="Knapp S.J."/>
            <person name="Lai Z."/>
            <person name="Le Paslier M.C."/>
            <person name="Lippi Y."/>
            <person name="Lorenzon L."/>
            <person name="Mandel J.R."/>
            <person name="Marage G."/>
            <person name="Marchand G."/>
            <person name="Marquand E."/>
            <person name="Bret-Mestries E."/>
            <person name="Morien E."/>
            <person name="Nambeesan S."/>
            <person name="Nguyen T."/>
            <person name="Pegot-Espagnet P."/>
            <person name="Pouilly N."/>
            <person name="Raftis F."/>
            <person name="Sallet E."/>
            <person name="Schiex T."/>
            <person name="Thomas J."/>
            <person name="Vandecasteele C."/>
            <person name="Vares D."/>
            <person name="Vear F."/>
            <person name="Vautrin S."/>
            <person name="Crespi M."/>
            <person name="Mangin B."/>
            <person name="Burke J.M."/>
            <person name="Salse J."/>
            <person name="Munos S."/>
            <person name="Vincourt P."/>
            <person name="Rieseberg L.H."/>
            <person name="Langlade N.B."/>
        </authorList>
    </citation>
    <scope>NUCLEOTIDE SEQUENCE [LARGE SCALE GENOMIC DNA]</scope>
    <source>
        <strain evidence="4">cv. SF193</strain>
        <tissue evidence="2">Leaves</tissue>
    </source>
</reference>
<evidence type="ECO:0000313" key="4">
    <source>
        <dbReference type="Proteomes" id="UP000215914"/>
    </source>
</evidence>
<reference evidence="3" key="2">
    <citation type="submission" date="2017-02" db="EMBL/GenBank/DDBJ databases">
        <title>Sunflower complete genome.</title>
        <authorList>
            <person name="Langlade N."/>
            <person name="Munos S."/>
        </authorList>
    </citation>
    <scope>NUCLEOTIDE SEQUENCE [LARGE SCALE GENOMIC DNA]</scope>
    <source>
        <tissue evidence="3">Leaves</tissue>
    </source>
</reference>
<dbReference type="AlphaFoldDB" id="A0A251RWA1"/>
<dbReference type="SUPFAM" id="SSF81383">
    <property type="entry name" value="F-box domain"/>
    <property type="match status" value="1"/>
</dbReference>
<dbReference type="InterPro" id="IPR036047">
    <property type="entry name" value="F-box-like_dom_sf"/>
</dbReference>
<keyword evidence="4" id="KW-1185">Reference proteome</keyword>
<proteinExistence type="predicted"/>
<dbReference type="PANTHER" id="PTHR31672:SF13">
    <property type="entry name" value="F-BOX PROTEIN CPR30-LIKE"/>
    <property type="match status" value="1"/>
</dbReference>